<dbReference type="OrthoDB" id="9180342at2"/>
<organism evidence="1 2">
    <name type="scientific">Nitrosomonas oligotropha</name>
    <dbReference type="NCBI Taxonomy" id="42354"/>
    <lineage>
        <taxon>Bacteria</taxon>
        <taxon>Pseudomonadati</taxon>
        <taxon>Pseudomonadota</taxon>
        <taxon>Betaproteobacteria</taxon>
        <taxon>Nitrosomonadales</taxon>
        <taxon>Nitrosomonadaceae</taxon>
        <taxon>Nitrosomonas</taxon>
    </lineage>
</organism>
<protein>
    <submittedName>
        <fullName evidence="1">Cytochrome oxidase Cu insertion factor, SCO1/SenC/PrrC family</fullName>
    </submittedName>
</protein>
<keyword evidence="2" id="KW-1185">Reference proteome</keyword>
<dbReference type="InterPro" id="IPR036249">
    <property type="entry name" value="Thioredoxin-like_sf"/>
</dbReference>
<dbReference type="RefSeq" id="WP_090317705.1">
    <property type="nucleotide sequence ID" value="NZ_FNOE01000007.1"/>
</dbReference>
<dbReference type="Gene3D" id="3.40.30.10">
    <property type="entry name" value="Glutaredoxin"/>
    <property type="match status" value="1"/>
</dbReference>
<proteinExistence type="predicted"/>
<dbReference type="Proteomes" id="UP000198814">
    <property type="component" value="Unassembled WGS sequence"/>
</dbReference>
<gene>
    <name evidence="1" type="ORF">SAMN05216333_10861</name>
</gene>
<dbReference type="EMBL" id="FODO01000008">
    <property type="protein sequence ID" value="SEO33718.1"/>
    <property type="molecule type" value="Genomic_DNA"/>
</dbReference>
<dbReference type="STRING" id="42354.SAMN05216333_10861"/>
<sequence length="193" mass="22402">MSNEKIQKTNRRKFLLLLALMCSPVVISYALYFFGYKPESTHYGDLLPIVKVGGKGTNLTDNTILRMKDLHGKWVLVTVDSGHCDEACKEKLYFMRQVRLVQGKQKHRIERLWLINDDRAPDAELIKEYEGMFFVNAKDSEILSFIENAETQTKHIYLIDPIGNLMMRFPEKVDGTKMGQDLKRLLHVSQIEH</sequence>
<reference evidence="2" key="1">
    <citation type="submission" date="2016-10" db="EMBL/GenBank/DDBJ databases">
        <authorList>
            <person name="Varghese N."/>
            <person name="Submissions S."/>
        </authorList>
    </citation>
    <scope>NUCLEOTIDE SEQUENCE [LARGE SCALE GENOMIC DNA]</scope>
    <source>
        <strain evidence="2">Nm76</strain>
    </source>
</reference>
<dbReference type="AlphaFoldDB" id="A0A1H8NWN9"/>
<dbReference type="SUPFAM" id="SSF52833">
    <property type="entry name" value="Thioredoxin-like"/>
    <property type="match status" value="1"/>
</dbReference>
<evidence type="ECO:0000313" key="2">
    <source>
        <dbReference type="Proteomes" id="UP000198814"/>
    </source>
</evidence>
<name>A0A1H8NWN9_9PROT</name>
<evidence type="ECO:0000313" key="1">
    <source>
        <dbReference type="EMBL" id="SEO33718.1"/>
    </source>
</evidence>
<accession>A0A1H8NWN9</accession>